<proteinExistence type="predicted"/>
<feature type="region of interest" description="Disordered" evidence="1">
    <location>
        <begin position="1"/>
        <end position="37"/>
    </location>
</feature>
<protein>
    <recommendedName>
        <fullName evidence="3">Transposase</fullName>
    </recommendedName>
</protein>
<evidence type="ECO:0000256" key="1">
    <source>
        <dbReference type="SAM" id="MobiDB-lite"/>
    </source>
</evidence>
<dbReference type="AlphaFoldDB" id="A0AAT9HZE7"/>
<evidence type="ECO:0008006" key="3">
    <source>
        <dbReference type="Google" id="ProtNLM"/>
    </source>
</evidence>
<reference evidence="2" key="1">
    <citation type="submission" date="2024-06" db="EMBL/GenBank/DDBJ databases">
        <authorList>
            <consortium name="consrtm"/>
            <person name="Uemura M."/>
            <person name="Terahara T."/>
        </authorList>
    </citation>
    <scope>NUCLEOTIDE SEQUENCE</scope>
    <source>
        <strain evidence="2">KM77-8</strain>
    </source>
</reference>
<gene>
    <name evidence="2" type="ORF">SHKM778_91510</name>
</gene>
<name>A0AAT9HZE7_9ACTN</name>
<reference evidence="2" key="2">
    <citation type="submission" date="2024-07" db="EMBL/GenBank/DDBJ databases">
        <title>Streptomyces haneummycinica sp. nov., a new antibiotic-producing actinobacterium isolated from marine sediment.</title>
        <authorList>
            <person name="Uemura M."/>
            <person name="Hamada M."/>
            <person name="Hirano S."/>
            <person name="Kobayashi K."/>
            <person name="Ohshiro T."/>
            <person name="Kobayashi T."/>
            <person name="Terahara T."/>
        </authorList>
    </citation>
    <scope>NUCLEOTIDE SEQUENCE</scope>
    <source>
        <strain evidence="2">KM77-8</strain>
    </source>
</reference>
<accession>A0AAT9HZE7</accession>
<organism evidence="2">
    <name type="scientific">Streptomyces haneummycinicus</name>
    <dbReference type="NCBI Taxonomy" id="3074435"/>
    <lineage>
        <taxon>Bacteria</taxon>
        <taxon>Bacillati</taxon>
        <taxon>Actinomycetota</taxon>
        <taxon>Actinomycetes</taxon>
        <taxon>Kitasatosporales</taxon>
        <taxon>Streptomycetaceae</taxon>
        <taxon>Streptomyces</taxon>
    </lineage>
</organism>
<sequence>MRERIAMPSSAVRAKPQTAGPMAASQAASGWRRAPGISGRTTISAAGTSRFSGWCTDRLNTGMSWARCAWRMAPDQLLSRAKGAVARSTAMGWRRRHRSGTVKPRLRVISSQSGTSRFWATLRQPLLA</sequence>
<dbReference type="EMBL" id="AP035768">
    <property type="protein sequence ID" value="BFO22763.1"/>
    <property type="molecule type" value="Genomic_DNA"/>
</dbReference>
<evidence type="ECO:0000313" key="2">
    <source>
        <dbReference type="EMBL" id="BFO22763.1"/>
    </source>
</evidence>